<dbReference type="AlphaFoldDB" id="A0A515DFK4"/>
<dbReference type="InterPro" id="IPR045034">
    <property type="entry name" value="O-acyltransferase_WSD1-like"/>
</dbReference>
<organism evidence="14 15">
    <name type="scientific">Rhodoferax sediminis</name>
    <dbReference type="NCBI Taxonomy" id="2509614"/>
    <lineage>
        <taxon>Bacteria</taxon>
        <taxon>Pseudomonadati</taxon>
        <taxon>Pseudomonadota</taxon>
        <taxon>Betaproteobacteria</taxon>
        <taxon>Burkholderiales</taxon>
        <taxon>Comamonadaceae</taxon>
        <taxon>Rhodoferax</taxon>
    </lineage>
</organism>
<dbReference type="InterPro" id="IPR009721">
    <property type="entry name" value="O-acyltransferase_WSD1_C"/>
</dbReference>
<keyword evidence="7" id="KW-0319">Glycerol metabolism</keyword>
<dbReference type="EMBL" id="CP035503">
    <property type="protein sequence ID" value="QDL39180.1"/>
    <property type="molecule type" value="Genomic_DNA"/>
</dbReference>
<comment type="pathway">
    <text evidence="2">Lipid metabolism.</text>
</comment>
<evidence type="ECO:0000256" key="1">
    <source>
        <dbReference type="ARBA" id="ARBA00004771"/>
    </source>
</evidence>
<evidence type="ECO:0000259" key="12">
    <source>
        <dbReference type="Pfam" id="PF03007"/>
    </source>
</evidence>
<comment type="similarity">
    <text evidence="3">Belongs to the long-chain O-acyltransferase family.</text>
</comment>
<dbReference type="KEGG" id="rhf:EUB48_19115"/>
<accession>A0A515DFK4</accession>
<dbReference type="Pfam" id="PF06974">
    <property type="entry name" value="WS_DGAT_C"/>
    <property type="match status" value="1"/>
</dbReference>
<keyword evidence="6 14" id="KW-0808">Transferase</keyword>
<dbReference type="GO" id="GO:0019432">
    <property type="term" value="P:triglyceride biosynthetic process"/>
    <property type="evidence" value="ECO:0007669"/>
    <property type="project" value="UniProtKB-UniPathway"/>
</dbReference>
<dbReference type="Proteomes" id="UP000316798">
    <property type="component" value="Chromosome"/>
</dbReference>
<evidence type="ECO:0000256" key="10">
    <source>
        <dbReference type="ARBA" id="ARBA00048109"/>
    </source>
</evidence>
<dbReference type="GO" id="GO:0051701">
    <property type="term" value="P:biological process involved in interaction with host"/>
    <property type="evidence" value="ECO:0007669"/>
    <property type="project" value="TreeGrafter"/>
</dbReference>
<evidence type="ECO:0000256" key="4">
    <source>
        <dbReference type="ARBA" id="ARBA00013244"/>
    </source>
</evidence>
<keyword evidence="9 14" id="KW-0012">Acyltransferase</keyword>
<evidence type="ECO:0000256" key="11">
    <source>
        <dbReference type="SAM" id="MobiDB-lite"/>
    </source>
</evidence>
<dbReference type="GO" id="GO:0006071">
    <property type="term" value="P:glycerol metabolic process"/>
    <property type="evidence" value="ECO:0007669"/>
    <property type="project" value="UniProtKB-KW"/>
</dbReference>
<feature type="domain" description="O-acyltransferase WSD1-like N-terminal" evidence="12">
    <location>
        <begin position="4"/>
        <end position="292"/>
    </location>
</feature>
<dbReference type="InterPro" id="IPR004255">
    <property type="entry name" value="O-acyltransferase_WSD1_N"/>
</dbReference>
<keyword evidence="5" id="KW-0444">Lipid biosynthesis</keyword>
<dbReference type="NCBIfam" id="TIGR02946">
    <property type="entry name" value="acyl_WS_DGAT"/>
    <property type="match status" value="1"/>
</dbReference>
<evidence type="ECO:0000313" key="15">
    <source>
        <dbReference type="Proteomes" id="UP000316798"/>
    </source>
</evidence>
<evidence type="ECO:0000256" key="3">
    <source>
        <dbReference type="ARBA" id="ARBA00009587"/>
    </source>
</evidence>
<comment type="catalytic activity">
    <reaction evidence="10">
        <text>an acyl-CoA + a 1,2-diacyl-sn-glycerol = a triacyl-sn-glycerol + CoA</text>
        <dbReference type="Rhea" id="RHEA:10868"/>
        <dbReference type="ChEBI" id="CHEBI:17815"/>
        <dbReference type="ChEBI" id="CHEBI:57287"/>
        <dbReference type="ChEBI" id="CHEBI:58342"/>
        <dbReference type="ChEBI" id="CHEBI:64615"/>
        <dbReference type="EC" id="2.3.1.20"/>
    </reaction>
</comment>
<keyword evidence="8" id="KW-0443">Lipid metabolism</keyword>
<evidence type="ECO:0000259" key="13">
    <source>
        <dbReference type="Pfam" id="PF06974"/>
    </source>
</evidence>
<evidence type="ECO:0000313" key="14">
    <source>
        <dbReference type="EMBL" id="QDL39180.1"/>
    </source>
</evidence>
<evidence type="ECO:0000256" key="5">
    <source>
        <dbReference type="ARBA" id="ARBA00022516"/>
    </source>
</evidence>
<dbReference type="GO" id="GO:0071731">
    <property type="term" value="P:response to nitric oxide"/>
    <property type="evidence" value="ECO:0007669"/>
    <property type="project" value="TreeGrafter"/>
</dbReference>
<comment type="pathway">
    <text evidence="1">Glycerolipid metabolism; triacylglycerol biosynthesis.</text>
</comment>
<name>A0A515DFK4_9BURK</name>
<dbReference type="GO" id="GO:0004144">
    <property type="term" value="F:diacylglycerol O-acyltransferase activity"/>
    <property type="evidence" value="ECO:0007669"/>
    <property type="project" value="UniProtKB-EC"/>
</dbReference>
<dbReference type="GO" id="GO:0005886">
    <property type="term" value="C:plasma membrane"/>
    <property type="evidence" value="ECO:0007669"/>
    <property type="project" value="TreeGrafter"/>
</dbReference>
<feature type="region of interest" description="Disordered" evidence="11">
    <location>
        <begin position="496"/>
        <end position="561"/>
    </location>
</feature>
<evidence type="ECO:0000256" key="8">
    <source>
        <dbReference type="ARBA" id="ARBA00023098"/>
    </source>
</evidence>
<feature type="compositionally biased region" description="Basic residues" evidence="11">
    <location>
        <begin position="552"/>
        <end position="561"/>
    </location>
</feature>
<dbReference type="PANTHER" id="PTHR31650:SF1">
    <property type="entry name" value="WAX ESTER SYNTHASE_DIACYLGLYCEROL ACYLTRANSFERASE 4-RELATED"/>
    <property type="match status" value="1"/>
</dbReference>
<proteinExistence type="inferred from homology"/>
<dbReference type="InterPro" id="IPR014292">
    <property type="entry name" value="Acyl_transf_WS/DGAT"/>
</dbReference>
<keyword evidence="15" id="KW-1185">Reference proteome</keyword>
<dbReference type="PANTHER" id="PTHR31650">
    <property type="entry name" value="O-ACYLTRANSFERASE (WSD1-LIKE) FAMILY PROTEIN"/>
    <property type="match status" value="1"/>
</dbReference>
<dbReference type="UniPathway" id="UPA00282"/>
<dbReference type="EC" id="2.3.1.20" evidence="4"/>
<dbReference type="GO" id="GO:0001666">
    <property type="term" value="P:response to hypoxia"/>
    <property type="evidence" value="ECO:0007669"/>
    <property type="project" value="TreeGrafter"/>
</dbReference>
<dbReference type="Pfam" id="PF03007">
    <property type="entry name" value="WS_DGAT_cat"/>
    <property type="match status" value="1"/>
</dbReference>
<evidence type="ECO:0000256" key="9">
    <source>
        <dbReference type="ARBA" id="ARBA00023315"/>
    </source>
</evidence>
<dbReference type="OrthoDB" id="9810950at2"/>
<feature type="domain" description="O-acyltransferase WSD1 C-terminal" evidence="13">
    <location>
        <begin position="334"/>
        <end position="482"/>
    </location>
</feature>
<sequence length="561" mass="60314">MDHLGGIDASFLYLETPEMPMHVGGLNIFELPPGYKGEFVQDVRRHIERRMHLAPVFQRKLLNMPFELANPVWVADDDLDLEYHIRSTVLPKPGNRAQLDNLVGRLHSSQLDRSRPLWEFYVIEGVETPPDAPKGTRRVAFYSKVHHAALDGEGGAVLAQSIMDLGPVPRTVRAAPPRRVMDHDTYGIAELTGAGLKNSLVQAARLARALPAMLRSTVQMLRPAPAETPGAEAAAPTPVKGVKGAIGNQWFGPKTPINVSVTNQRIFSSFSIPLSEIKHIAKGQGVTLNDVVMAICSGALRHYLADLGCEPTEPLLVGVPVSLREKGNTEMNTQASMMRVSLASTLADPGQRLQAIRQSSLAAKAMTASMKSVVPMDFPSLGAPWLIGGLVSLYGRSRLANRLPPVVNVAISNVPGPKFALYLAGAKMLTYYPVSIVGHGMALNVTVQSYNGSLDFGLTACRKAMPDLPELARYMQAAHEELLKLTPAAVAEPVAHAAPAHKAGTPARAKPATPQKAVARKPASKTRPSPKTTARKTPVALQLVAGQPKPSRPARSRRAAA</sequence>
<dbReference type="RefSeq" id="WP_142820677.1">
    <property type="nucleotide sequence ID" value="NZ_CP035503.1"/>
</dbReference>
<protein>
    <recommendedName>
        <fullName evidence="4">diacylglycerol O-acyltransferase</fullName>
        <ecNumber evidence="4">2.3.1.20</ecNumber>
    </recommendedName>
</protein>
<feature type="compositionally biased region" description="Low complexity" evidence="11">
    <location>
        <begin position="496"/>
        <end position="509"/>
    </location>
</feature>
<evidence type="ECO:0000256" key="2">
    <source>
        <dbReference type="ARBA" id="ARBA00005189"/>
    </source>
</evidence>
<gene>
    <name evidence="14" type="ORF">EUB48_19115</name>
</gene>
<reference evidence="14 15" key="1">
    <citation type="submission" date="2019-01" db="EMBL/GenBank/DDBJ databases">
        <title>Genomic insights into a novel species Rhodoferax sp.</title>
        <authorList>
            <person name="Jin L."/>
        </authorList>
    </citation>
    <scope>NUCLEOTIDE SEQUENCE [LARGE SCALE GENOMIC DNA]</scope>
    <source>
        <strain evidence="14 15">CHu59-6-5</strain>
    </source>
</reference>
<evidence type="ECO:0000256" key="7">
    <source>
        <dbReference type="ARBA" id="ARBA00022798"/>
    </source>
</evidence>
<evidence type="ECO:0000256" key="6">
    <source>
        <dbReference type="ARBA" id="ARBA00022679"/>
    </source>
</evidence>